<keyword evidence="5" id="KW-0233">DNA recombination</keyword>
<evidence type="ECO:0008006" key="9">
    <source>
        <dbReference type="Google" id="ProtNLM"/>
    </source>
</evidence>
<evidence type="ECO:0000313" key="8">
    <source>
        <dbReference type="Proteomes" id="UP000554286"/>
    </source>
</evidence>
<evidence type="ECO:0000256" key="4">
    <source>
        <dbReference type="ARBA" id="ARBA00023125"/>
    </source>
</evidence>
<comment type="caution">
    <text evidence="7">The sequence shown here is derived from an EMBL/GenBank/DDBJ whole genome shotgun (WGS) entry which is preliminary data.</text>
</comment>
<accession>A0A7W6RFG7</accession>
<comment type="similarity">
    <text evidence="2">Belongs to the transposase mutator family.</text>
</comment>
<dbReference type="EMBL" id="JACIGK010000025">
    <property type="protein sequence ID" value="MBB4267327.1"/>
    <property type="molecule type" value="Genomic_DNA"/>
</dbReference>
<evidence type="ECO:0000256" key="3">
    <source>
        <dbReference type="ARBA" id="ARBA00022578"/>
    </source>
</evidence>
<dbReference type="GO" id="GO:0006313">
    <property type="term" value="P:DNA transposition"/>
    <property type="evidence" value="ECO:0007669"/>
    <property type="project" value="InterPro"/>
</dbReference>
<sequence length="102" mass="11057">MDLRIPKLRKGSYFPGFLEPRRMAEKALTAVIQEASIQGTSTRSVDDPVKALGMSGVSKSPIRNFVRHIRFEAYPPGSGRSMMESSSCPCDPNIMGLPDAGG</sequence>
<dbReference type="GO" id="GO:0003677">
    <property type="term" value="F:DNA binding"/>
    <property type="evidence" value="ECO:0007669"/>
    <property type="project" value="UniProtKB-KW"/>
</dbReference>
<dbReference type="GO" id="GO:0004803">
    <property type="term" value="F:transposase activity"/>
    <property type="evidence" value="ECO:0007669"/>
    <property type="project" value="InterPro"/>
</dbReference>
<comment type="function">
    <text evidence="1">Required for the transposition of the insertion element.</text>
</comment>
<gene>
    <name evidence="7" type="ORF">GGD89_002968</name>
</gene>
<keyword evidence="4" id="KW-0238">DNA-binding</keyword>
<protein>
    <recommendedName>
        <fullName evidence="9">Mutator family transposase</fullName>
    </recommendedName>
</protein>
<proteinExistence type="inferred from homology"/>
<dbReference type="AlphaFoldDB" id="A0A7W6RFG7"/>
<keyword evidence="8" id="KW-1185">Reference proteome</keyword>
<evidence type="ECO:0000256" key="1">
    <source>
        <dbReference type="ARBA" id="ARBA00002190"/>
    </source>
</evidence>
<evidence type="ECO:0000256" key="2">
    <source>
        <dbReference type="ARBA" id="ARBA00010961"/>
    </source>
</evidence>
<evidence type="ECO:0000256" key="6">
    <source>
        <dbReference type="SAM" id="MobiDB-lite"/>
    </source>
</evidence>
<evidence type="ECO:0000313" key="7">
    <source>
        <dbReference type="EMBL" id="MBB4267327.1"/>
    </source>
</evidence>
<name>A0A7W6RFG7_9PROT</name>
<evidence type="ECO:0000256" key="5">
    <source>
        <dbReference type="ARBA" id="ARBA00023172"/>
    </source>
</evidence>
<dbReference type="InterPro" id="IPR001207">
    <property type="entry name" value="Transposase_mutator"/>
</dbReference>
<dbReference type="Pfam" id="PF00872">
    <property type="entry name" value="Transposase_mut"/>
    <property type="match status" value="1"/>
</dbReference>
<organism evidence="7 8">
    <name type="scientific">Roseospira visakhapatnamensis</name>
    <dbReference type="NCBI Taxonomy" id="390880"/>
    <lineage>
        <taxon>Bacteria</taxon>
        <taxon>Pseudomonadati</taxon>
        <taxon>Pseudomonadota</taxon>
        <taxon>Alphaproteobacteria</taxon>
        <taxon>Rhodospirillales</taxon>
        <taxon>Rhodospirillaceae</taxon>
        <taxon>Roseospira</taxon>
    </lineage>
</organism>
<keyword evidence="3" id="KW-0815">Transposition</keyword>
<reference evidence="7 8" key="1">
    <citation type="submission" date="2020-08" db="EMBL/GenBank/DDBJ databases">
        <title>Genome sequencing of Purple Non-Sulfur Bacteria from various extreme environments.</title>
        <authorList>
            <person name="Mayer M."/>
        </authorList>
    </citation>
    <scope>NUCLEOTIDE SEQUENCE [LARGE SCALE GENOMIC DNA]</scope>
    <source>
        <strain evidence="7 8">JA131</strain>
    </source>
</reference>
<feature type="region of interest" description="Disordered" evidence="6">
    <location>
        <begin position="76"/>
        <end position="102"/>
    </location>
</feature>
<dbReference type="Proteomes" id="UP000554286">
    <property type="component" value="Unassembled WGS sequence"/>
</dbReference>